<evidence type="ECO:0000313" key="2">
    <source>
        <dbReference type="Proteomes" id="UP000821866"/>
    </source>
</evidence>
<organism evidence="1 2">
    <name type="scientific">Rhipicephalus microplus</name>
    <name type="common">Cattle tick</name>
    <name type="synonym">Boophilus microplus</name>
    <dbReference type="NCBI Taxonomy" id="6941"/>
    <lineage>
        <taxon>Eukaryota</taxon>
        <taxon>Metazoa</taxon>
        <taxon>Ecdysozoa</taxon>
        <taxon>Arthropoda</taxon>
        <taxon>Chelicerata</taxon>
        <taxon>Arachnida</taxon>
        <taxon>Acari</taxon>
        <taxon>Parasitiformes</taxon>
        <taxon>Ixodida</taxon>
        <taxon>Ixodoidea</taxon>
        <taxon>Ixodidae</taxon>
        <taxon>Rhipicephalinae</taxon>
        <taxon>Rhipicephalus</taxon>
        <taxon>Boophilus</taxon>
    </lineage>
</organism>
<dbReference type="Proteomes" id="UP000821866">
    <property type="component" value="Chromosome 10"/>
</dbReference>
<name>A0A9J6ETM1_RHIMP</name>
<dbReference type="VEuPathDB" id="VectorBase:LOC119162414"/>
<sequence length="201" mass="22151">MQAAWHNSRCDNPTSAEATEVLLRDTLPSTPDLQEMLNGLHDKDSALAELDKQIADIFDGKEFGEEVEGALDHHEKIMKAISRLQSVMNARATVAFTVLEASQSGHAGMSDGSRQSMEAAHSDTTTQTLVDHKVTIHTQPGFNGNKMFKYLKTYFSSAVKRTIQATHLTEAVKVLTEGFCRESVLIDDHIDSLLAIEPPEK</sequence>
<dbReference type="AlphaFoldDB" id="A0A9J6ETM1"/>
<comment type="caution">
    <text evidence="1">The sequence shown here is derived from an EMBL/GenBank/DDBJ whole genome shotgun (WGS) entry which is preliminary data.</text>
</comment>
<gene>
    <name evidence="1" type="ORF">HPB51_018331</name>
</gene>
<keyword evidence="2" id="KW-1185">Reference proteome</keyword>
<reference evidence="1" key="2">
    <citation type="submission" date="2021-09" db="EMBL/GenBank/DDBJ databases">
        <authorList>
            <person name="Jia N."/>
            <person name="Wang J."/>
            <person name="Shi W."/>
            <person name="Du L."/>
            <person name="Sun Y."/>
            <person name="Zhan W."/>
            <person name="Jiang J."/>
            <person name="Wang Q."/>
            <person name="Zhang B."/>
            <person name="Ji P."/>
            <person name="Sakyi L.B."/>
            <person name="Cui X."/>
            <person name="Yuan T."/>
            <person name="Jiang B."/>
            <person name="Yang W."/>
            <person name="Lam T.T.-Y."/>
            <person name="Chang Q."/>
            <person name="Ding S."/>
            <person name="Wang X."/>
            <person name="Zhu J."/>
            <person name="Ruan X."/>
            <person name="Zhao L."/>
            <person name="Wei J."/>
            <person name="Que T."/>
            <person name="Du C."/>
            <person name="Cheng J."/>
            <person name="Dai P."/>
            <person name="Han X."/>
            <person name="Huang E."/>
            <person name="Gao Y."/>
            <person name="Liu J."/>
            <person name="Shao H."/>
            <person name="Ye R."/>
            <person name="Li L."/>
            <person name="Wei W."/>
            <person name="Wang X."/>
            <person name="Wang C."/>
            <person name="Huo Q."/>
            <person name="Li W."/>
            <person name="Guo W."/>
            <person name="Chen H."/>
            <person name="Chen S."/>
            <person name="Zhou L."/>
            <person name="Zhou L."/>
            <person name="Ni X."/>
            <person name="Tian J."/>
            <person name="Zhou Y."/>
            <person name="Sheng Y."/>
            <person name="Liu T."/>
            <person name="Pan Y."/>
            <person name="Xia L."/>
            <person name="Li J."/>
            <person name="Zhao F."/>
            <person name="Cao W."/>
        </authorList>
    </citation>
    <scope>NUCLEOTIDE SEQUENCE</scope>
    <source>
        <strain evidence="1">Rmic-2018</strain>
        <tissue evidence="1">Larvae</tissue>
    </source>
</reference>
<proteinExistence type="predicted"/>
<protein>
    <submittedName>
        <fullName evidence="1">Uncharacterized protein</fullName>
    </submittedName>
</protein>
<dbReference type="EMBL" id="JABSTU010000002">
    <property type="protein sequence ID" value="KAH8037843.1"/>
    <property type="molecule type" value="Genomic_DNA"/>
</dbReference>
<evidence type="ECO:0000313" key="1">
    <source>
        <dbReference type="EMBL" id="KAH8037843.1"/>
    </source>
</evidence>
<accession>A0A9J6ETM1</accession>
<reference evidence="1" key="1">
    <citation type="journal article" date="2020" name="Cell">
        <title>Large-Scale Comparative Analyses of Tick Genomes Elucidate Their Genetic Diversity and Vector Capacities.</title>
        <authorList>
            <consortium name="Tick Genome and Microbiome Consortium (TIGMIC)"/>
            <person name="Jia N."/>
            <person name="Wang J."/>
            <person name="Shi W."/>
            <person name="Du L."/>
            <person name="Sun Y."/>
            <person name="Zhan W."/>
            <person name="Jiang J.F."/>
            <person name="Wang Q."/>
            <person name="Zhang B."/>
            <person name="Ji P."/>
            <person name="Bell-Sakyi L."/>
            <person name="Cui X.M."/>
            <person name="Yuan T.T."/>
            <person name="Jiang B.G."/>
            <person name="Yang W.F."/>
            <person name="Lam T.T."/>
            <person name="Chang Q.C."/>
            <person name="Ding S.J."/>
            <person name="Wang X.J."/>
            <person name="Zhu J.G."/>
            <person name="Ruan X.D."/>
            <person name="Zhao L."/>
            <person name="Wei J.T."/>
            <person name="Ye R.Z."/>
            <person name="Que T.C."/>
            <person name="Du C.H."/>
            <person name="Zhou Y.H."/>
            <person name="Cheng J.X."/>
            <person name="Dai P.F."/>
            <person name="Guo W.B."/>
            <person name="Han X.H."/>
            <person name="Huang E.J."/>
            <person name="Li L.F."/>
            <person name="Wei W."/>
            <person name="Gao Y.C."/>
            <person name="Liu J.Z."/>
            <person name="Shao H.Z."/>
            <person name="Wang X."/>
            <person name="Wang C.C."/>
            <person name="Yang T.C."/>
            <person name="Huo Q.B."/>
            <person name="Li W."/>
            <person name="Chen H.Y."/>
            <person name="Chen S.E."/>
            <person name="Zhou L.G."/>
            <person name="Ni X.B."/>
            <person name="Tian J.H."/>
            <person name="Sheng Y."/>
            <person name="Liu T."/>
            <person name="Pan Y.S."/>
            <person name="Xia L.Y."/>
            <person name="Li J."/>
            <person name="Zhao F."/>
            <person name="Cao W.C."/>
        </authorList>
    </citation>
    <scope>NUCLEOTIDE SEQUENCE</scope>
    <source>
        <strain evidence="1">Rmic-2018</strain>
    </source>
</reference>